<evidence type="ECO:0000259" key="5">
    <source>
        <dbReference type="Pfam" id="PF01361"/>
    </source>
</evidence>
<proteinExistence type="inferred from homology"/>
<dbReference type="GO" id="GO:0016853">
    <property type="term" value="F:isomerase activity"/>
    <property type="evidence" value="ECO:0007669"/>
    <property type="project" value="UniProtKB-UniRule"/>
</dbReference>
<dbReference type="EMBL" id="CP155447">
    <property type="protein sequence ID" value="XBH02381.1"/>
    <property type="molecule type" value="Genomic_DNA"/>
</dbReference>
<dbReference type="InterPro" id="IPR018191">
    <property type="entry name" value="4-OT"/>
</dbReference>
<name>A0AAU7CB36_9BACT</name>
<dbReference type="Gene3D" id="3.30.429.10">
    <property type="entry name" value="Macrophage Migration Inhibitory Factor"/>
    <property type="match status" value="1"/>
</dbReference>
<dbReference type="RefSeq" id="WP_406695123.1">
    <property type="nucleotide sequence ID" value="NZ_CP155447.1"/>
</dbReference>
<feature type="domain" description="4-oxalocrotonate tautomerase-like" evidence="5">
    <location>
        <begin position="2"/>
        <end position="61"/>
    </location>
</feature>
<dbReference type="SUPFAM" id="SSF55331">
    <property type="entry name" value="Tautomerase/MIF"/>
    <property type="match status" value="1"/>
</dbReference>
<reference evidence="6" key="1">
    <citation type="submission" date="2024-05" db="EMBL/GenBank/DDBJ databases">
        <title>Planctomycetes of the genus Singulisphaera possess chitinolytic capabilities.</title>
        <authorList>
            <person name="Ivanova A."/>
        </authorList>
    </citation>
    <scope>NUCLEOTIDE SEQUENCE</scope>
    <source>
        <strain evidence="6">Ch08T</strain>
    </source>
</reference>
<feature type="active site" description="Proton acceptor; via imino nitrogen" evidence="3">
    <location>
        <position position="2"/>
    </location>
</feature>
<organism evidence="6">
    <name type="scientific">Singulisphaera sp. Ch08</name>
    <dbReference type="NCBI Taxonomy" id="3120278"/>
    <lineage>
        <taxon>Bacteria</taxon>
        <taxon>Pseudomonadati</taxon>
        <taxon>Planctomycetota</taxon>
        <taxon>Planctomycetia</taxon>
        <taxon>Isosphaerales</taxon>
        <taxon>Isosphaeraceae</taxon>
        <taxon>Singulisphaera</taxon>
    </lineage>
</organism>
<dbReference type="InterPro" id="IPR014347">
    <property type="entry name" value="Tautomerase/MIF_sf"/>
</dbReference>
<dbReference type="InterPro" id="IPR004370">
    <property type="entry name" value="4-OT-like_dom"/>
</dbReference>
<dbReference type="PANTHER" id="PTHR35530:SF2">
    <property type="entry name" value="BSL4019 PROTEIN"/>
    <property type="match status" value="1"/>
</dbReference>
<protein>
    <recommendedName>
        <fullName evidence="4">Tautomerase</fullName>
        <ecNumber evidence="4">5.3.2.-</ecNumber>
    </recommendedName>
</protein>
<evidence type="ECO:0000256" key="3">
    <source>
        <dbReference type="PIRSR" id="PIRSR618191-1"/>
    </source>
</evidence>
<accession>A0AAU7CB36</accession>
<keyword evidence="2 4" id="KW-0413">Isomerase</keyword>
<dbReference type="Pfam" id="PF01361">
    <property type="entry name" value="Tautomerase"/>
    <property type="match status" value="1"/>
</dbReference>
<sequence>MPLIQVKLIEGVFSEPQKEEMIRKLTDAMVTIEGENMRAVTTVIIEEVKSGSWGIAGKAFTTSDVKAIAAGESPTGPVT</sequence>
<evidence type="ECO:0000256" key="2">
    <source>
        <dbReference type="ARBA" id="ARBA00023235"/>
    </source>
</evidence>
<evidence type="ECO:0000256" key="4">
    <source>
        <dbReference type="RuleBase" id="RU362032"/>
    </source>
</evidence>
<dbReference type="AlphaFoldDB" id="A0AAU7CB36"/>
<dbReference type="EC" id="5.3.2.-" evidence="4"/>
<evidence type="ECO:0000256" key="1">
    <source>
        <dbReference type="ARBA" id="ARBA00006723"/>
    </source>
</evidence>
<gene>
    <name evidence="6" type="ORF">V5E97_29210</name>
</gene>
<dbReference type="NCBIfam" id="TIGR00013">
    <property type="entry name" value="taut"/>
    <property type="match status" value="1"/>
</dbReference>
<comment type="similarity">
    <text evidence="1 4">Belongs to the 4-oxalocrotonate tautomerase family.</text>
</comment>
<dbReference type="PANTHER" id="PTHR35530">
    <property type="entry name" value="TAUTOMERASE-RELATED"/>
    <property type="match status" value="1"/>
</dbReference>
<evidence type="ECO:0000313" key="6">
    <source>
        <dbReference type="EMBL" id="XBH02381.1"/>
    </source>
</evidence>